<organism evidence="4 5">
    <name type="scientific">Candidatus Thiodiazotropha endoloripes</name>
    <dbReference type="NCBI Taxonomy" id="1818881"/>
    <lineage>
        <taxon>Bacteria</taxon>
        <taxon>Pseudomonadati</taxon>
        <taxon>Pseudomonadota</taxon>
        <taxon>Gammaproteobacteria</taxon>
        <taxon>Chromatiales</taxon>
        <taxon>Sedimenticolaceae</taxon>
        <taxon>Candidatus Thiodiazotropha</taxon>
    </lineage>
</organism>
<protein>
    <recommendedName>
        <fullName evidence="3">N-acetyltransferase domain-containing protein</fullName>
    </recommendedName>
</protein>
<dbReference type="Pfam" id="PF00583">
    <property type="entry name" value="Acetyltransf_1"/>
    <property type="match status" value="1"/>
</dbReference>
<evidence type="ECO:0000313" key="5">
    <source>
        <dbReference type="Proteomes" id="UP000094849"/>
    </source>
</evidence>
<proteinExistence type="predicted"/>
<dbReference type="STRING" id="1818881.A3196_11790"/>
<keyword evidence="2" id="KW-0012">Acyltransferase</keyword>
<sequence length="133" mass="15209">MVDLLRQLFSIEADFNVDPDKQRRGLELLQESESAEIFVVRNDNQGVVAMATLQLVVSTAEGGLVAWLEDLVVDTDHRGQGIGELLLSHINQWLENRGVKRVQLVADRDNRLALDFYKKQGWQEINLNVLRRK</sequence>
<dbReference type="Gene3D" id="3.40.630.30">
    <property type="match status" value="1"/>
</dbReference>
<dbReference type="InterPro" id="IPR016181">
    <property type="entry name" value="Acyl_CoA_acyltransferase"/>
</dbReference>
<dbReference type="SUPFAM" id="SSF55729">
    <property type="entry name" value="Acyl-CoA N-acyltransferases (Nat)"/>
    <property type="match status" value="1"/>
</dbReference>
<evidence type="ECO:0000259" key="3">
    <source>
        <dbReference type="PROSITE" id="PS51186"/>
    </source>
</evidence>
<dbReference type="EMBL" id="LVJZ01000003">
    <property type="protein sequence ID" value="ODB97380.1"/>
    <property type="molecule type" value="Genomic_DNA"/>
</dbReference>
<dbReference type="InterPro" id="IPR050832">
    <property type="entry name" value="Bact_Acetyltransf"/>
</dbReference>
<dbReference type="Proteomes" id="UP000094849">
    <property type="component" value="Unassembled WGS sequence"/>
</dbReference>
<name>A0A1E2URQ7_9GAMM</name>
<dbReference type="PROSITE" id="PS51186">
    <property type="entry name" value="GNAT"/>
    <property type="match status" value="1"/>
</dbReference>
<reference evidence="4 5" key="1">
    <citation type="submission" date="2016-03" db="EMBL/GenBank/DDBJ databases">
        <title>Chemosynthetic sulphur-oxidizing symbionts of marine invertebrate animals are capable of nitrogen fixation.</title>
        <authorList>
            <person name="Petersen J.M."/>
            <person name="Kemper A."/>
            <person name="Gruber-Vodicka H."/>
            <person name="Cardini U."/>
            <person name="Geest Mvander."/>
            <person name="Kleiner M."/>
            <person name="Bulgheresi S."/>
            <person name="Fussmann M."/>
            <person name="Herbold C."/>
            <person name="Seah B.K.B."/>
            <person name="Antony C.Paul."/>
            <person name="Liu D."/>
            <person name="Belitz A."/>
            <person name="Weber M."/>
        </authorList>
    </citation>
    <scope>NUCLEOTIDE SEQUENCE [LARGE SCALE GENOMIC DNA]</scope>
    <source>
        <strain evidence="4">G_D</strain>
    </source>
</reference>
<dbReference type="AlphaFoldDB" id="A0A1E2URQ7"/>
<feature type="domain" description="N-acetyltransferase" evidence="3">
    <location>
        <begin position="1"/>
        <end position="133"/>
    </location>
</feature>
<comment type="caution">
    <text evidence="4">The sequence shown here is derived from an EMBL/GenBank/DDBJ whole genome shotgun (WGS) entry which is preliminary data.</text>
</comment>
<evidence type="ECO:0000313" key="4">
    <source>
        <dbReference type="EMBL" id="ODB97380.1"/>
    </source>
</evidence>
<dbReference type="PANTHER" id="PTHR43877:SF2">
    <property type="entry name" value="AMINOALKYLPHOSPHONATE N-ACETYLTRANSFERASE-RELATED"/>
    <property type="match status" value="1"/>
</dbReference>
<evidence type="ECO:0000256" key="1">
    <source>
        <dbReference type="ARBA" id="ARBA00022679"/>
    </source>
</evidence>
<keyword evidence="5" id="KW-1185">Reference proteome</keyword>
<dbReference type="PANTHER" id="PTHR43877">
    <property type="entry name" value="AMINOALKYLPHOSPHONATE N-ACETYLTRANSFERASE-RELATED-RELATED"/>
    <property type="match status" value="1"/>
</dbReference>
<dbReference type="CDD" id="cd04301">
    <property type="entry name" value="NAT_SF"/>
    <property type="match status" value="1"/>
</dbReference>
<gene>
    <name evidence="4" type="ORF">A3196_11790</name>
</gene>
<accession>A0A1E2URQ7</accession>
<evidence type="ECO:0000256" key="2">
    <source>
        <dbReference type="ARBA" id="ARBA00023315"/>
    </source>
</evidence>
<dbReference type="InterPro" id="IPR000182">
    <property type="entry name" value="GNAT_dom"/>
</dbReference>
<dbReference type="GO" id="GO:0016747">
    <property type="term" value="F:acyltransferase activity, transferring groups other than amino-acyl groups"/>
    <property type="evidence" value="ECO:0007669"/>
    <property type="project" value="InterPro"/>
</dbReference>
<keyword evidence="1" id="KW-0808">Transferase</keyword>